<dbReference type="CDD" id="cd03319">
    <property type="entry name" value="L-Ala-DL-Glu_epimerase"/>
    <property type="match status" value="1"/>
</dbReference>
<dbReference type="InterPro" id="IPR029017">
    <property type="entry name" value="Enolase-like_N"/>
</dbReference>
<comment type="similarity">
    <text evidence="1 7">Belongs to the mandelate racemase/muconate lactonizing enzyme family.</text>
</comment>
<name>A0A6N6VJC2_9HYPH</name>
<dbReference type="PANTHER" id="PTHR48080:SF3">
    <property type="entry name" value="ENOLASE SUPERFAMILY MEMBER DDB_G0284701"/>
    <property type="match status" value="1"/>
</dbReference>
<dbReference type="Proteomes" id="UP000468901">
    <property type="component" value="Unassembled WGS sequence"/>
</dbReference>
<keyword evidence="11" id="KW-1185">Reference proteome</keyword>
<dbReference type="PANTHER" id="PTHR48080">
    <property type="entry name" value="D-GALACTONATE DEHYDRATASE-RELATED"/>
    <property type="match status" value="1"/>
</dbReference>
<dbReference type="NCBIfam" id="NF042940">
    <property type="entry name" value="racemase_DgcA"/>
    <property type="match status" value="1"/>
</dbReference>
<evidence type="ECO:0000256" key="6">
    <source>
        <dbReference type="PIRSR" id="PIRSR634603-3"/>
    </source>
</evidence>
<dbReference type="InterPro" id="IPR034593">
    <property type="entry name" value="DgoD-like"/>
</dbReference>
<dbReference type="InterPro" id="IPR013342">
    <property type="entry name" value="Mandelate_racemase_C"/>
</dbReference>
<dbReference type="SFLD" id="SFLDS00001">
    <property type="entry name" value="Enolase"/>
    <property type="match status" value="1"/>
</dbReference>
<proteinExistence type="inferred from homology"/>
<dbReference type="InterPro" id="IPR029065">
    <property type="entry name" value="Enolase_C-like"/>
</dbReference>
<dbReference type="InterPro" id="IPR034603">
    <property type="entry name" value="Dipeptide_epimerase"/>
</dbReference>
<evidence type="ECO:0000256" key="4">
    <source>
        <dbReference type="ARBA" id="ARBA00023235"/>
    </source>
</evidence>
<keyword evidence="3 6" id="KW-0460">Magnesium</keyword>
<keyword evidence="8" id="KW-1133">Transmembrane helix</keyword>
<evidence type="ECO:0000313" key="11">
    <source>
        <dbReference type="Proteomes" id="UP000468901"/>
    </source>
</evidence>
<dbReference type="SFLD" id="SFLDG00180">
    <property type="entry name" value="muconate_cycloisomerase"/>
    <property type="match status" value="1"/>
</dbReference>
<feature type="binding site" evidence="6">
    <location>
        <position position="224"/>
    </location>
    <ligand>
        <name>Mg(2+)</name>
        <dbReference type="ChEBI" id="CHEBI:18420"/>
    </ligand>
</feature>
<dbReference type="Pfam" id="PF13378">
    <property type="entry name" value="MR_MLE_C"/>
    <property type="match status" value="1"/>
</dbReference>
<dbReference type="AlphaFoldDB" id="A0A6N6VJC2"/>
<sequence>MREISVETETWPIAGAFTISRGSKTEAHVVTVTIRDGSATGRGECVPYGRYGETVKDVMASIKGASQALADGMTREELQRAMPRGAARNAVDCALWDLEAKLTGEPVWKLAGLEEPKPLTTAYTLSLAEPDAMREAARTAAARPLLKLKLGGDGQDIARVAAVREGAPEATLIVDANEGWKADDVLPLATELAKFNVALIEQPLPAKEDEALRGLTSPIPLCADESAHGLEGMTRLVGLYQYVNVKLDKTGGLTEALSVIRCARRRKLDVMVGCMVATSLAMAPAALIAQGATFVDLDGPLLLAKDREHGIRYDGSVMMPPERALWG</sequence>
<dbReference type="EC" id="5.1.1.-" evidence="7"/>
<dbReference type="RefSeq" id="WP_152217110.1">
    <property type="nucleotide sequence ID" value="NZ_WESC01000014.1"/>
</dbReference>
<keyword evidence="8" id="KW-0472">Membrane</keyword>
<comment type="caution">
    <text evidence="10">The sequence shown here is derived from an EMBL/GenBank/DDBJ whole genome shotgun (WGS) entry which is preliminary data.</text>
</comment>
<feature type="binding site" evidence="6">
    <location>
        <position position="175"/>
    </location>
    <ligand>
        <name>Mg(2+)</name>
        <dbReference type="ChEBI" id="CHEBI:18420"/>
    </ligand>
</feature>
<dbReference type="Gene3D" id="3.20.20.120">
    <property type="entry name" value="Enolase-like C-terminal domain"/>
    <property type="match status" value="1"/>
</dbReference>
<evidence type="ECO:0000256" key="5">
    <source>
        <dbReference type="PIRSR" id="PIRSR634603-1"/>
    </source>
</evidence>
<protein>
    <recommendedName>
        <fullName evidence="7">Dipeptide epimerase</fullName>
        <ecNumber evidence="7">5.1.1.-</ecNumber>
    </recommendedName>
</protein>
<keyword evidence="4 7" id="KW-0413">Isomerase</keyword>
<keyword evidence="2 6" id="KW-0479">Metal-binding</keyword>
<dbReference type="SFLD" id="SFLDF00010">
    <property type="entry name" value="dipeptide_epimerase"/>
    <property type="match status" value="1"/>
</dbReference>
<dbReference type="GO" id="GO:0046872">
    <property type="term" value="F:metal ion binding"/>
    <property type="evidence" value="ECO:0007669"/>
    <property type="project" value="UniProtKB-KW"/>
</dbReference>
<evidence type="ECO:0000256" key="3">
    <source>
        <dbReference type="ARBA" id="ARBA00022842"/>
    </source>
</evidence>
<evidence type="ECO:0000256" key="8">
    <source>
        <dbReference type="SAM" id="Phobius"/>
    </source>
</evidence>
<dbReference type="SMART" id="SM00922">
    <property type="entry name" value="MR_MLE"/>
    <property type="match status" value="1"/>
</dbReference>
<feature type="transmembrane region" description="Helical" evidence="8">
    <location>
        <begin position="270"/>
        <end position="292"/>
    </location>
</feature>
<dbReference type="GO" id="GO:0016855">
    <property type="term" value="F:racemase and epimerase activity, acting on amino acids and derivatives"/>
    <property type="evidence" value="ECO:0007669"/>
    <property type="project" value="UniProtKB-UniRule"/>
</dbReference>
<dbReference type="Pfam" id="PF02746">
    <property type="entry name" value="MR_MLE_N"/>
    <property type="match status" value="1"/>
</dbReference>
<dbReference type="SUPFAM" id="SSF51604">
    <property type="entry name" value="Enolase C-terminal domain-like"/>
    <property type="match status" value="1"/>
</dbReference>
<gene>
    <name evidence="10" type="ORF">F2P47_14575</name>
</gene>
<dbReference type="SUPFAM" id="SSF54826">
    <property type="entry name" value="Enolase N-terminal domain-like"/>
    <property type="match status" value="1"/>
</dbReference>
<dbReference type="InterPro" id="IPR013341">
    <property type="entry name" value="Mandelate_racemase_N_dom"/>
</dbReference>
<organism evidence="10 11">
    <name type="scientific">Parvibaculum sedimenti</name>
    <dbReference type="NCBI Taxonomy" id="2608632"/>
    <lineage>
        <taxon>Bacteria</taxon>
        <taxon>Pseudomonadati</taxon>
        <taxon>Pseudomonadota</taxon>
        <taxon>Alphaproteobacteria</taxon>
        <taxon>Hyphomicrobiales</taxon>
        <taxon>Parvibaculaceae</taxon>
        <taxon>Parvibaculum</taxon>
    </lineage>
</organism>
<evidence type="ECO:0000256" key="2">
    <source>
        <dbReference type="ARBA" id="ARBA00022723"/>
    </source>
</evidence>
<dbReference type="Gene3D" id="3.30.390.10">
    <property type="entry name" value="Enolase-like, N-terminal domain"/>
    <property type="match status" value="1"/>
</dbReference>
<feature type="active site" description="Proton acceptor; specific for (S)-substrate epimerization" evidence="5">
    <location>
        <position position="246"/>
    </location>
</feature>
<dbReference type="EMBL" id="WESC01000014">
    <property type="protein sequence ID" value="KAB7739019.1"/>
    <property type="molecule type" value="Genomic_DNA"/>
</dbReference>
<evidence type="ECO:0000313" key="10">
    <source>
        <dbReference type="EMBL" id="KAB7739019.1"/>
    </source>
</evidence>
<reference evidence="10 11" key="1">
    <citation type="submission" date="2019-09" db="EMBL/GenBank/DDBJ databases">
        <title>Parvibaculum sedimenti sp. nov., isolated from sediment.</title>
        <authorList>
            <person name="Wang Y."/>
        </authorList>
    </citation>
    <scope>NUCLEOTIDE SEQUENCE [LARGE SCALE GENOMIC DNA]</scope>
    <source>
        <strain evidence="10 11">HXT-9</strain>
    </source>
</reference>
<evidence type="ECO:0000256" key="1">
    <source>
        <dbReference type="ARBA" id="ARBA00008031"/>
    </source>
</evidence>
<feature type="binding site" evidence="6">
    <location>
        <position position="201"/>
    </location>
    <ligand>
        <name>Mg(2+)</name>
        <dbReference type="ChEBI" id="CHEBI:18420"/>
    </ligand>
</feature>
<feature type="active site" description="Proton acceptor; specific for (R)-substrate epimerization" evidence="5">
    <location>
        <position position="149"/>
    </location>
</feature>
<evidence type="ECO:0000259" key="9">
    <source>
        <dbReference type="SMART" id="SM00922"/>
    </source>
</evidence>
<keyword evidence="8" id="KW-0812">Transmembrane</keyword>
<dbReference type="InterPro" id="IPR036849">
    <property type="entry name" value="Enolase-like_C_sf"/>
</dbReference>
<feature type="domain" description="Mandelate racemase/muconate lactonizing enzyme C-terminal" evidence="9">
    <location>
        <begin position="130"/>
        <end position="222"/>
    </location>
</feature>
<comment type="cofactor">
    <cofactor evidence="6 7">
        <name>Mg(2+)</name>
        <dbReference type="ChEBI" id="CHEBI:18420"/>
    </cofactor>
    <text evidence="6 7">Binds 1 Mg(2+) ion per subunit.</text>
</comment>
<evidence type="ECO:0000256" key="7">
    <source>
        <dbReference type="RuleBase" id="RU366006"/>
    </source>
</evidence>
<accession>A0A6N6VJC2</accession>